<evidence type="ECO:0000259" key="2">
    <source>
        <dbReference type="PROSITE" id="PS50060"/>
    </source>
</evidence>
<dbReference type="SUPFAM" id="SSF49899">
    <property type="entry name" value="Concanavalin A-like lectins/glucanases"/>
    <property type="match status" value="2"/>
</dbReference>
<dbReference type="Proteomes" id="UP000230750">
    <property type="component" value="Unassembled WGS sequence"/>
</dbReference>
<evidence type="ECO:0000313" key="3">
    <source>
        <dbReference type="EMBL" id="PIK42198.1"/>
    </source>
</evidence>
<dbReference type="Pfam" id="PF00629">
    <property type="entry name" value="MAM"/>
    <property type="match status" value="2"/>
</dbReference>
<comment type="caution">
    <text evidence="3">The sequence shown here is derived from an EMBL/GenBank/DDBJ whole genome shotgun (WGS) entry which is preliminary data.</text>
</comment>
<dbReference type="PANTHER" id="PTHR23282">
    <property type="entry name" value="APICAL ENDOSOMAL GLYCOPROTEIN PRECURSOR"/>
    <property type="match status" value="1"/>
</dbReference>
<dbReference type="STRING" id="307972.A0A2G8K2G5"/>
<dbReference type="GO" id="GO:0016020">
    <property type="term" value="C:membrane"/>
    <property type="evidence" value="ECO:0007669"/>
    <property type="project" value="InterPro"/>
</dbReference>
<dbReference type="InterPro" id="IPR051560">
    <property type="entry name" value="MAM_domain-containing"/>
</dbReference>
<accession>A0A2G8K2G5</accession>
<evidence type="ECO:0000313" key="4">
    <source>
        <dbReference type="Proteomes" id="UP000230750"/>
    </source>
</evidence>
<protein>
    <submittedName>
        <fullName evidence="3">Putative MAM domain-containing glycosylphosphatidylinositol anchor protein 2-like</fullName>
    </submittedName>
</protein>
<dbReference type="AlphaFoldDB" id="A0A2G8K2G5"/>
<organism evidence="3 4">
    <name type="scientific">Stichopus japonicus</name>
    <name type="common">Sea cucumber</name>
    <dbReference type="NCBI Taxonomy" id="307972"/>
    <lineage>
        <taxon>Eukaryota</taxon>
        <taxon>Metazoa</taxon>
        <taxon>Echinodermata</taxon>
        <taxon>Eleutherozoa</taxon>
        <taxon>Echinozoa</taxon>
        <taxon>Holothuroidea</taxon>
        <taxon>Aspidochirotacea</taxon>
        <taxon>Aspidochirotida</taxon>
        <taxon>Stichopodidae</taxon>
        <taxon>Apostichopus</taxon>
    </lineage>
</organism>
<evidence type="ECO:0000256" key="1">
    <source>
        <dbReference type="SAM" id="MobiDB-lite"/>
    </source>
</evidence>
<dbReference type="OrthoDB" id="412155at2759"/>
<dbReference type="EMBL" id="MRZV01000952">
    <property type="protein sequence ID" value="PIK42198.1"/>
    <property type="molecule type" value="Genomic_DNA"/>
</dbReference>
<name>A0A2G8K2G5_STIJA</name>
<dbReference type="InterPro" id="IPR013320">
    <property type="entry name" value="ConA-like_dom_sf"/>
</dbReference>
<feature type="domain" description="MAM" evidence="2">
    <location>
        <begin position="76"/>
        <end position="146"/>
    </location>
</feature>
<keyword evidence="4" id="KW-1185">Reference proteome</keyword>
<feature type="region of interest" description="Disordered" evidence="1">
    <location>
        <begin position="104"/>
        <end position="123"/>
    </location>
</feature>
<sequence length="157" mass="17518">MYGTDVGILNVFVIVKGRKPPKPQWRKTGDKGNQWKLGEVTIPSNSTARIVFEAVPTKRVAGDIAIDEVTFTDMAIDCDFEGEVTHPSCTFIQARDDQFDWMQNSGKTPTKKTGPPVDHTRGTSKGVYMYLESTGPMRGTHVFSSLPDIRRKLHHVP</sequence>
<dbReference type="InterPro" id="IPR000998">
    <property type="entry name" value="MAM_dom"/>
</dbReference>
<dbReference type="PROSITE" id="PS50060">
    <property type="entry name" value="MAM_2"/>
    <property type="match status" value="2"/>
</dbReference>
<feature type="domain" description="MAM" evidence="2">
    <location>
        <begin position="1"/>
        <end position="80"/>
    </location>
</feature>
<gene>
    <name evidence="3" type="ORF">BSL78_20945</name>
</gene>
<dbReference type="Gene3D" id="2.60.120.200">
    <property type="match status" value="2"/>
</dbReference>
<proteinExistence type="predicted"/>
<dbReference type="PANTHER" id="PTHR23282:SF146">
    <property type="entry name" value="RT07201P-RELATED"/>
    <property type="match status" value="1"/>
</dbReference>
<reference evidence="3 4" key="1">
    <citation type="journal article" date="2017" name="PLoS Biol.">
        <title>The sea cucumber genome provides insights into morphological evolution and visceral regeneration.</title>
        <authorList>
            <person name="Zhang X."/>
            <person name="Sun L."/>
            <person name="Yuan J."/>
            <person name="Sun Y."/>
            <person name="Gao Y."/>
            <person name="Zhang L."/>
            <person name="Li S."/>
            <person name="Dai H."/>
            <person name="Hamel J.F."/>
            <person name="Liu C."/>
            <person name="Yu Y."/>
            <person name="Liu S."/>
            <person name="Lin W."/>
            <person name="Guo K."/>
            <person name="Jin S."/>
            <person name="Xu P."/>
            <person name="Storey K.B."/>
            <person name="Huan P."/>
            <person name="Zhang T."/>
            <person name="Zhou Y."/>
            <person name="Zhang J."/>
            <person name="Lin C."/>
            <person name="Li X."/>
            <person name="Xing L."/>
            <person name="Huo D."/>
            <person name="Sun M."/>
            <person name="Wang L."/>
            <person name="Mercier A."/>
            <person name="Li F."/>
            <person name="Yang H."/>
            <person name="Xiang J."/>
        </authorList>
    </citation>
    <scope>NUCLEOTIDE SEQUENCE [LARGE SCALE GENOMIC DNA]</scope>
    <source>
        <strain evidence="3">Shaxun</strain>
        <tissue evidence="3">Muscle</tissue>
    </source>
</reference>